<gene>
    <name evidence="2" type="ORF">DSM112329_00785</name>
</gene>
<dbReference type="AlphaFoldDB" id="A0AAU7AQJ0"/>
<reference evidence="2" key="1">
    <citation type="submission" date="2022-12" db="EMBL/GenBank/DDBJ databases">
        <title>Paraconexibacter alkalitolerans sp. nov. and Baekduia alba sp. nov., isolated from soil and emended description of the genera Paraconexibacter (Chun et al., 2020) and Baekduia (An et al., 2020).</title>
        <authorList>
            <person name="Vieira S."/>
            <person name="Huber K.J."/>
            <person name="Geppert A."/>
            <person name="Wolf J."/>
            <person name="Neumann-Schaal M."/>
            <person name="Muesken M."/>
            <person name="Overmann J."/>
        </authorList>
    </citation>
    <scope>NUCLEOTIDE SEQUENCE</scope>
    <source>
        <strain evidence="2">AEG42_29</strain>
    </source>
</reference>
<keyword evidence="1" id="KW-0812">Transmembrane</keyword>
<feature type="transmembrane region" description="Helical" evidence="1">
    <location>
        <begin position="65"/>
        <end position="87"/>
    </location>
</feature>
<organism evidence="2">
    <name type="scientific">Paraconexibacter sp. AEG42_29</name>
    <dbReference type="NCBI Taxonomy" id="2997339"/>
    <lineage>
        <taxon>Bacteria</taxon>
        <taxon>Bacillati</taxon>
        <taxon>Actinomycetota</taxon>
        <taxon>Thermoleophilia</taxon>
        <taxon>Solirubrobacterales</taxon>
        <taxon>Paraconexibacteraceae</taxon>
        <taxon>Paraconexibacter</taxon>
    </lineage>
</organism>
<feature type="transmembrane region" description="Helical" evidence="1">
    <location>
        <begin position="41"/>
        <end position="59"/>
    </location>
</feature>
<evidence type="ECO:0000256" key="1">
    <source>
        <dbReference type="SAM" id="Phobius"/>
    </source>
</evidence>
<accession>A0AAU7AQJ0</accession>
<keyword evidence="1" id="KW-0472">Membrane</keyword>
<dbReference type="KEGG" id="parq:DSM112329_00785"/>
<keyword evidence="1" id="KW-1133">Transmembrane helix</keyword>
<proteinExistence type="predicted"/>
<evidence type="ECO:0000313" key="2">
    <source>
        <dbReference type="EMBL" id="XAY03959.1"/>
    </source>
</evidence>
<dbReference type="RefSeq" id="WP_354700506.1">
    <property type="nucleotide sequence ID" value="NZ_CP114014.1"/>
</dbReference>
<sequence length="92" mass="9219">MSGIGNSGRAADADERVVVARPRPVVRRPSSRGAVRTGSDAGLALVGITVVLCVAGWLVGGAVGVPIFGAMVGGLAGVIVGFAAVYVRFRDL</sequence>
<name>A0AAU7AQJ0_9ACTN</name>
<protein>
    <submittedName>
        <fullName evidence="2">Uncharacterized protein</fullName>
    </submittedName>
</protein>
<dbReference type="EMBL" id="CP114014">
    <property type="protein sequence ID" value="XAY03959.1"/>
    <property type="molecule type" value="Genomic_DNA"/>
</dbReference>